<organism evidence="2 3">
    <name type="scientific">Nepenthes gracilis</name>
    <name type="common">Slender pitcher plant</name>
    <dbReference type="NCBI Taxonomy" id="150966"/>
    <lineage>
        <taxon>Eukaryota</taxon>
        <taxon>Viridiplantae</taxon>
        <taxon>Streptophyta</taxon>
        <taxon>Embryophyta</taxon>
        <taxon>Tracheophyta</taxon>
        <taxon>Spermatophyta</taxon>
        <taxon>Magnoliopsida</taxon>
        <taxon>eudicotyledons</taxon>
        <taxon>Gunneridae</taxon>
        <taxon>Pentapetalae</taxon>
        <taxon>Caryophyllales</taxon>
        <taxon>Nepenthaceae</taxon>
        <taxon>Nepenthes</taxon>
    </lineage>
</organism>
<reference evidence="2" key="1">
    <citation type="submission" date="2023-05" db="EMBL/GenBank/DDBJ databases">
        <title>Nepenthes gracilis genome sequencing.</title>
        <authorList>
            <person name="Fukushima K."/>
        </authorList>
    </citation>
    <scope>NUCLEOTIDE SEQUENCE</scope>
    <source>
        <strain evidence="2">SING2019-196</strain>
    </source>
</reference>
<dbReference type="EMBL" id="BSYO01000021">
    <property type="protein sequence ID" value="GMH19978.1"/>
    <property type="molecule type" value="Genomic_DNA"/>
</dbReference>
<dbReference type="Proteomes" id="UP001279734">
    <property type="component" value="Unassembled WGS sequence"/>
</dbReference>
<keyword evidence="3" id="KW-1185">Reference proteome</keyword>
<feature type="region of interest" description="Disordered" evidence="1">
    <location>
        <begin position="1"/>
        <end position="28"/>
    </location>
</feature>
<evidence type="ECO:0000313" key="3">
    <source>
        <dbReference type="Proteomes" id="UP001279734"/>
    </source>
</evidence>
<evidence type="ECO:0000256" key="1">
    <source>
        <dbReference type="SAM" id="MobiDB-lite"/>
    </source>
</evidence>
<sequence length="96" mass="10522">MMLKICSTRGHGLKSSGPSSSAAEEGRGEVVTVVSSEDEPLIYLSSNAPASNRIKCLFVIWWSRKIMKCFSLEQPLLNGNCMNQNYKQDPATPASK</sequence>
<proteinExistence type="predicted"/>
<evidence type="ECO:0000313" key="2">
    <source>
        <dbReference type="EMBL" id="GMH19978.1"/>
    </source>
</evidence>
<protein>
    <submittedName>
        <fullName evidence="2">Uncharacterized protein</fullName>
    </submittedName>
</protein>
<dbReference type="AlphaFoldDB" id="A0AAD3XWE3"/>
<comment type="caution">
    <text evidence="2">The sequence shown here is derived from an EMBL/GenBank/DDBJ whole genome shotgun (WGS) entry which is preliminary data.</text>
</comment>
<accession>A0AAD3XWE3</accession>
<gene>
    <name evidence="2" type="ORF">Nepgr_021819</name>
</gene>
<name>A0AAD3XWE3_NEPGR</name>